<sequence length="228" mass="25636">MSDGDRHSVAAQPSLISDPVEEARRESENALAQFDRVLDLIDEVVRGARPFRLRTSMILDLHRLALDGLSQYSGNFRPADVEIGQSKHVPPKAHLVAELIEDMCDYVMAKFDDAQALHLCAYVMWRLNWIHPFTDGNGRTSRALAYFVLCAKIGYRLPGHVTLPEHIAADKAPYYKALEKADEQWNEGSLDLSELEALLDETLAKQLVTAYEDARDPSSGPPKERKLH</sequence>
<comment type="caution">
    <text evidence="3">The sequence shown here is derived from an EMBL/GenBank/DDBJ whole genome shotgun (WGS) entry which is preliminary data.</text>
</comment>
<dbReference type="Proteomes" id="UP000811255">
    <property type="component" value="Unassembled WGS sequence"/>
</dbReference>
<evidence type="ECO:0000259" key="2">
    <source>
        <dbReference type="PROSITE" id="PS51459"/>
    </source>
</evidence>
<reference evidence="3 4" key="1">
    <citation type="submission" date="2021-05" db="EMBL/GenBank/DDBJ databases">
        <title>Croceibacterium sp. LX-88 genome sequence.</title>
        <authorList>
            <person name="Luo X."/>
        </authorList>
    </citation>
    <scope>NUCLEOTIDE SEQUENCE [LARGE SCALE GENOMIC DNA]</scope>
    <source>
        <strain evidence="3 4">LX-88</strain>
    </source>
</reference>
<organism evidence="3 4">
    <name type="scientific">Croceibacterium selenioxidans</name>
    <dbReference type="NCBI Taxonomy" id="2838833"/>
    <lineage>
        <taxon>Bacteria</taxon>
        <taxon>Pseudomonadati</taxon>
        <taxon>Pseudomonadota</taxon>
        <taxon>Alphaproteobacteria</taxon>
        <taxon>Sphingomonadales</taxon>
        <taxon>Erythrobacteraceae</taxon>
        <taxon>Croceibacterium</taxon>
    </lineage>
</organism>
<feature type="region of interest" description="Disordered" evidence="1">
    <location>
        <begin position="1"/>
        <end position="22"/>
    </location>
</feature>
<gene>
    <name evidence="3" type="ORF">KK137_00205</name>
</gene>
<keyword evidence="4" id="KW-1185">Reference proteome</keyword>
<protein>
    <submittedName>
        <fullName evidence="3">Fic family protein</fullName>
    </submittedName>
</protein>
<name>A0ABS5VYZ8_9SPHN</name>
<dbReference type="PANTHER" id="PTHR13504">
    <property type="entry name" value="FIDO DOMAIN-CONTAINING PROTEIN DDB_G0283145"/>
    <property type="match status" value="1"/>
</dbReference>
<proteinExistence type="predicted"/>
<feature type="domain" description="Fido" evidence="2">
    <location>
        <begin position="53"/>
        <end position="201"/>
    </location>
</feature>
<dbReference type="InterPro" id="IPR036597">
    <property type="entry name" value="Fido-like_dom_sf"/>
</dbReference>
<dbReference type="Gene3D" id="1.10.3290.10">
    <property type="entry name" value="Fido-like domain"/>
    <property type="match status" value="1"/>
</dbReference>
<accession>A0ABS5VYZ8</accession>
<dbReference type="SUPFAM" id="SSF140931">
    <property type="entry name" value="Fic-like"/>
    <property type="match status" value="1"/>
</dbReference>
<evidence type="ECO:0000256" key="1">
    <source>
        <dbReference type="SAM" id="MobiDB-lite"/>
    </source>
</evidence>
<evidence type="ECO:0000313" key="3">
    <source>
        <dbReference type="EMBL" id="MBT2132740.1"/>
    </source>
</evidence>
<evidence type="ECO:0000313" key="4">
    <source>
        <dbReference type="Proteomes" id="UP000811255"/>
    </source>
</evidence>
<dbReference type="PANTHER" id="PTHR13504:SF38">
    <property type="entry name" value="FIDO DOMAIN-CONTAINING PROTEIN"/>
    <property type="match status" value="1"/>
</dbReference>
<dbReference type="PROSITE" id="PS51459">
    <property type="entry name" value="FIDO"/>
    <property type="match status" value="1"/>
</dbReference>
<dbReference type="EMBL" id="JAHFVK010000001">
    <property type="protein sequence ID" value="MBT2132740.1"/>
    <property type="molecule type" value="Genomic_DNA"/>
</dbReference>
<dbReference type="InterPro" id="IPR003812">
    <property type="entry name" value="Fido"/>
</dbReference>
<dbReference type="Pfam" id="PF02661">
    <property type="entry name" value="Fic"/>
    <property type="match status" value="1"/>
</dbReference>
<dbReference type="InterPro" id="IPR040198">
    <property type="entry name" value="Fido_containing"/>
</dbReference>
<dbReference type="RefSeq" id="WP_214533810.1">
    <property type="nucleotide sequence ID" value="NZ_JAHFVK010000001.1"/>
</dbReference>